<name>A0A7X2TQD1_9FIRM</name>
<sequence>MRMYFNIRNSIYIIENLNTLQRKTTRLAAELEDIRFRLQRTAAGNSYIALLGDQIKILRENEKKLRQMILTLERIREDYIRCEKRITADIEVEIVYPKVYIRRVSPGLLAGEALKL</sequence>
<dbReference type="EMBL" id="VUMV01000008">
    <property type="protein sequence ID" value="MST82691.1"/>
    <property type="molecule type" value="Genomic_DNA"/>
</dbReference>
<keyword evidence="2" id="KW-1185">Reference proteome</keyword>
<gene>
    <name evidence="1" type="ORF">FYJ60_10215</name>
</gene>
<reference evidence="1 2" key="1">
    <citation type="submission" date="2019-08" db="EMBL/GenBank/DDBJ databases">
        <title>In-depth cultivation of the pig gut microbiome towards novel bacterial diversity and tailored functional studies.</title>
        <authorList>
            <person name="Wylensek D."/>
            <person name="Hitch T.C.A."/>
            <person name="Clavel T."/>
        </authorList>
    </citation>
    <scope>NUCLEOTIDE SEQUENCE [LARGE SCALE GENOMIC DNA]</scope>
    <source>
        <strain evidence="1 2">Oil+RF-744-WCA-WT-13</strain>
    </source>
</reference>
<evidence type="ECO:0000313" key="1">
    <source>
        <dbReference type="EMBL" id="MST82691.1"/>
    </source>
</evidence>
<protein>
    <submittedName>
        <fullName evidence="1">Uncharacterized protein</fullName>
    </submittedName>
</protein>
<proteinExistence type="predicted"/>
<comment type="caution">
    <text evidence="1">The sequence shown here is derived from an EMBL/GenBank/DDBJ whole genome shotgun (WGS) entry which is preliminary data.</text>
</comment>
<organism evidence="1 2">
    <name type="scientific">Bilifractor porci</name>
    <dbReference type="NCBI Taxonomy" id="2606636"/>
    <lineage>
        <taxon>Bacteria</taxon>
        <taxon>Bacillati</taxon>
        <taxon>Bacillota</taxon>
        <taxon>Clostridia</taxon>
        <taxon>Lachnospirales</taxon>
        <taxon>Lachnospiraceae</taxon>
        <taxon>Bilifractor</taxon>
    </lineage>
</organism>
<evidence type="ECO:0000313" key="2">
    <source>
        <dbReference type="Proteomes" id="UP000466864"/>
    </source>
</evidence>
<dbReference type="RefSeq" id="WP_154458608.1">
    <property type="nucleotide sequence ID" value="NZ_VUMV01000008.1"/>
</dbReference>
<accession>A0A7X2TQD1</accession>
<dbReference type="AlphaFoldDB" id="A0A7X2TQD1"/>
<dbReference type="Proteomes" id="UP000466864">
    <property type="component" value="Unassembled WGS sequence"/>
</dbReference>